<feature type="region of interest" description="Disordered" evidence="1">
    <location>
        <begin position="266"/>
        <end position="293"/>
    </location>
</feature>
<feature type="compositionally biased region" description="Pro residues" evidence="1">
    <location>
        <begin position="268"/>
        <end position="277"/>
    </location>
</feature>
<proteinExistence type="predicted"/>
<dbReference type="EMBL" id="OIVN01002024">
    <property type="protein sequence ID" value="SPC99916.1"/>
    <property type="molecule type" value="Genomic_DNA"/>
</dbReference>
<gene>
    <name evidence="3" type="ORF">FSB_LOCUS27798</name>
</gene>
<sequence length="402" mass="44098">MANDASAISGSNGSSPLQRDESINQLFLHHGDSPDTILVSQPLSGENYNTWSRSMIMAFTAKNKIGFINGTITTPNDETLPSFNLWTRFSKDIASPTQHCENMWEEHNTRNVGGPEGMICTREWSFPPCSCGALKILTENKQHENVMQFLMGLNNNFAYVRAQILMMEPLPAMNKLFIPDLRCLDITMEVEANLGRRIGQCAVTVVFTGHIVDKCYKLHGFPPSYKSRGNAHAANQVSVLEEPHMPITQAQCQQLLALLSSQASLNAVPPPQTPPPASSQSEASSSTPHQVATASSQFLSGPKVWRPYFLSSNSPITVTDSLMLNGTTAIAVAASLFTPEDGRVLARRTDSQTINDSMALTIQCVASFSNMGRRLHVSNHEIRALRSKLPFCNGCSKTTKRN</sequence>
<dbReference type="InterPro" id="IPR029472">
    <property type="entry name" value="Copia-like_N"/>
</dbReference>
<dbReference type="Pfam" id="PF14244">
    <property type="entry name" value="Retrotran_gag_3"/>
    <property type="match status" value="1"/>
</dbReference>
<accession>A0A2N9GBD2</accession>
<name>A0A2N9GBD2_FAGSY</name>
<evidence type="ECO:0000313" key="3">
    <source>
        <dbReference type="EMBL" id="SPC99916.1"/>
    </source>
</evidence>
<dbReference type="PANTHER" id="PTHR37610:SF97">
    <property type="entry name" value="RETROTRANSPOSON GAG DOMAIN-CONTAINING PROTEIN"/>
    <property type="match status" value="1"/>
</dbReference>
<evidence type="ECO:0000259" key="2">
    <source>
        <dbReference type="Pfam" id="PF14244"/>
    </source>
</evidence>
<feature type="compositionally biased region" description="Low complexity" evidence="1">
    <location>
        <begin position="278"/>
        <end position="288"/>
    </location>
</feature>
<dbReference type="AlphaFoldDB" id="A0A2N9GBD2"/>
<protein>
    <recommendedName>
        <fullName evidence="2">Retrotransposon Copia-like N-terminal domain-containing protein</fullName>
    </recommendedName>
</protein>
<evidence type="ECO:0000256" key="1">
    <source>
        <dbReference type="SAM" id="MobiDB-lite"/>
    </source>
</evidence>
<feature type="domain" description="Retrotransposon Copia-like N-terminal" evidence="2">
    <location>
        <begin position="29"/>
        <end position="76"/>
    </location>
</feature>
<organism evidence="3">
    <name type="scientific">Fagus sylvatica</name>
    <name type="common">Beechnut</name>
    <dbReference type="NCBI Taxonomy" id="28930"/>
    <lineage>
        <taxon>Eukaryota</taxon>
        <taxon>Viridiplantae</taxon>
        <taxon>Streptophyta</taxon>
        <taxon>Embryophyta</taxon>
        <taxon>Tracheophyta</taxon>
        <taxon>Spermatophyta</taxon>
        <taxon>Magnoliopsida</taxon>
        <taxon>eudicotyledons</taxon>
        <taxon>Gunneridae</taxon>
        <taxon>Pentapetalae</taxon>
        <taxon>rosids</taxon>
        <taxon>fabids</taxon>
        <taxon>Fagales</taxon>
        <taxon>Fagaceae</taxon>
        <taxon>Fagus</taxon>
    </lineage>
</organism>
<reference evidence="3" key="1">
    <citation type="submission" date="2018-02" db="EMBL/GenBank/DDBJ databases">
        <authorList>
            <person name="Cohen D.B."/>
            <person name="Kent A.D."/>
        </authorList>
    </citation>
    <scope>NUCLEOTIDE SEQUENCE</scope>
</reference>
<dbReference type="PANTHER" id="PTHR37610">
    <property type="entry name" value="CCHC-TYPE DOMAIN-CONTAINING PROTEIN"/>
    <property type="match status" value="1"/>
</dbReference>